<protein>
    <recommendedName>
        <fullName evidence="5">dATP/dGTP diphosphohydrolase MazZ domain-containing protein</fullName>
    </recommendedName>
</protein>
<sequence length="252" mass="28631">MPLPKDDGKRTEYDSGAVRSDRTGRGRYDLISPYGLKRLAIQYEYGGIQKGDRNWEQGFPISRAICSAIGHLMDQLAGDRSEDHFAAATWQTFAAMHFEELIKLGRMDPKLNDLPVQPVPIEEMAICEAVPGPGSLIPTAETELWKEATAHATSLAMLQDVVGKWAEQQYNQIPNKAICIHLRREVEELAENFDPVEAADCFLILIHFAYKNNINLLEEARKKQQINLQREWPAEPDEEGVYRHIEKETKSK</sequence>
<dbReference type="Pfam" id="PF04447">
    <property type="entry name" value="dATP-dGTP_PPHyd"/>
    <property type="match status" value="1"/>
</dbReference>
<accession>A0A0F9R769</accession>
<dbReference type="InterPro" id="IPR044038">
    <property type="entry name" value="dATP/dGTP_diPOhydrolase_N"/>
</dbReference>
<dbReference type="SUPFAM" id="SSF101386">
    <property type="entry name" value="all-alpha NTP pyrophosphatases"/>
    <property type="match status" value="1"/>
</dbReference>
<dbReference type="EMBL" id="LAZR01001021">
    <property type="protein sequence ID" value="KKN52375.1"/>
    <property type="molecule type" value="Genomic_DNA"/>
</dbReference>
<dbReference type="Pfam" id="PF18909">
    <property type="entry name" value="dGTP_diPhyd_N"/>
    <property type="match status" value="1"/>
</dbReference>
<dbReference type="AlphaFoldDB" id="A0A0F9R769"/>
<dbReference type="InterPro" id="IPR007538">
    <property type="entry name" value="dATP/dGTP_dipphydrolase_MazZ"/>
</dbReference>
<feature type="domain" description="dATP/dGTP diphosphohydrolase MazZ" evidence="2">
    <location>
        <begin position="160"/>
        <end position="247"/>
    </location>
</feature>
<comment type="caution">
    <text evidence="4">The sequence shown here is derived from an EMBL/GenBank/DDBJ whole genome shotgun (WGS) entry which is preliminary data.</text>
</comment>
<organism evidence="4">
    <name type="scientific">marine sediment metagenome</name>
    <dbReference type="NCBI Taxonomy" id="412755"/>
    <lineage>
        <taxon>unclassified sequences</taxon>
        <taxon>metagenomes</taxon>
        <taxon>ecological metagenomes</taxon>
    </lineage>
</organism>
<evidence type="ECO:0000256" key="1">
    <source>
        <dbReference type="SAM" id="MobiDB-lite"/>
    </source>
</evidence>
<name>A0A0F9R769_9ZZZZ</name>
<proteinExistence type="predicted"/>
<evidence type="ECO:0000313" key="4">
    <source>
        <dbReference type="EMBL" id="KKN52375.1"/>
    </source>
</evidence>
<feature type="region of interest" description="Disordered" evidence="1">
    <location>
        <begin position="1"/>
        <end position="20"/>
    </location>
</feature>
<evidence type="ECO:0000259" key="2">
    <source>
        <dbReference type="Pfam" id="PF04447"/>
    </source>
</evidence>
<reference evidence="4" key="1">
    <citation type="journal article" date="2015" name="Nature">
        <title>Complex archaea that bridge the gap between prokaryotes and eukaryotes.</title>
        <authorList>
            <person name="Spang A."/>
            <person name="Saw J.H."/>
            <person name="Jorgensen S.L."/>
            <person name="Zaremba-Niedzwiedzka K."/>
            <person name="Martijn J."/>
            <person name="Lind A.E."/>
            <person name="van Eijk R."/>
            <person name="Schleper C."/>
            <person name="Guy L."/>
            <person name="Ettema T.J."/>
        </authorList>
    </citation>
    <scope>NUCLEOTIDE SEQUENCE</scope>
</reference>
<feature type="domain" description="dATP/dGTP diphosphohydrolase N-terminal" evidence="3">
    <location>
        <begin position="18"/>
        <end position="100"/>
    </location>
</feature>
<gene>
    <name evidence="4" type="ORF">LCGC14_0612920</name>
</gene>
<evidence type="ECO:0008006" key="5">
    <source>
        <dbReference type="Google" id="ProtNLM"/>
    </source>
</evidence>
<evidence type="ECO:0000259" key="3">
    <source>
        <dbReference type="Pfam" id="PF18909"/>
    </source>
</evidence>